<feature type="region of interest" description="Disordered" evidence="1">
    <location>
        <begin position="145"/>
        <end position="250"/>
    </location>
</feature>
<organism evidence="2 3">
    <name type="scientific">Saccharata proteae CBS 121410</name>
    <dbReference type="NCBI Taxonomy" id="1314787"/>
    <lineage>
        <taxon>Eukaryota</taxon>
        <taxon>Fungi</taxon>
        <taxon>Dikarya</taxon>
        <taxon>Ascomycota</taxon>
        <taxon>Pezizomycotina</taxon>
        <taxon>Dothideomycetes</taxon>
        <taxon>Dothideomycetes incertae sedis</taxon>
        <taxon>Botryosphaeriales</taxon>
        <taxon>Saccharataceae</taxon>
        <taxon>Saccharata</taxon>
    </lineage>
</organism>
<gene>
    <name evidence="2" type="ORF">K490DRAFT_55841</name>
</gene>
<dbReference type="Proteomes" id="UP000799776">
    <property type="component" value="Unassembled WGS sequence"/>
</dbReference>
<feature type="region of interest" description="Disordered" evidence="1">
    <location>
        <begin position="60"/>
        <end position="85"/>
    </location>
</feature>
<accession>A0A9P4LY49</accession>
<dbReference type="EMBL" id="ML978716">
    <property type="protein sequence ID" value="KAF2088424.1"/>
    <property type="molecule type" value="Genomic_DNA"/>
</dbReference>
<evidence type="ECO:0000313" key="2">
    <source>
        <dbReference type="EMBL" id="KAF2088424.1"/>
    </source>
</evidence>
<sequence length="314" mass="33436">MPSPMPEEEASVRDGRVSAIAMDLHVIPAPSARRLNGPNNPFHDAIEGARTLHVTNPSVFSKSSTHLPQTPMNTSRGPHTITTDASTDFLHPFRTRTRSATSTTDHASSYYAPSTIGSESIYNAPPLPPLNAPVYRGMIRQVQDPFTGLPQRPTPARSSSGSQDASIYILPSSARTSGNSSWDSAASLHRKPIPLPSTSSRASPATVIHRPSSSGSGSVSGNRAVPSTAGSGSSGSRSGEVDPNLLMPHPYPAHLSSTTVSSSVSSYLAYLDSSRPATMASQQSDPFHLDRPEYYWRDSGSDVPDVPPLNVNRR</sequence>
<feature type="compositionally biased region" description="Polar residues" evidence="1">
    <location>
        <begin position="275"/>
        <end position="285"/>
    </location>
</feature>
<evidence type="ECO:0000313" key="3">
    <source>
        <dbReference type="Proteomes" id="UP000799776"/>
    </source>
</evidence>
<proteinExistence type="predicted"/>
<feature type="compositionally biased region" description="Basic and acidic residues" evidence="1">
    <location>
        <begin position="287"/>
        <end position="300"/>
    </location>
</feature>
<protein>
    <submittedName>
        <fullName evidence="2">Uncharacterized protein</fullName>
    </submittedName>
</protein>
<name>A0A9P4LY49_9PEZI</name>
<dbReference type="AlphaFoldDB" id="A0A9P4LY49"/>
<keyword evidence="3" id="KW-1185">Reference proteome</keyword>
<feature type="compositionally biased region" description="Polar residues" evidence="1">
    <location>
        <begin position="156"/>
        <end position="165"/>
    </location>
</feature>
<feature type="compositionally biased region" description="Low complexity" evidence="1">
    <location>
        <begin position="212"/>
        <end position="221"/>
    </location>
</feature>
<reference evidence="2" key="1">
    <citation type="journal article" date="2020" name="Stud. Mycol.">
        <title>101 Dothideomycetes genomes: a test case for predicting lifestyles and emergence of pathogens.</title>
        <authorList>
            <person name="Haridas S."/>
            <person name="Albert R."/>
            <person name="Binder M."/>
            <person name="Bloem J."/>
            <person name="Labutti K."/>
            <person name="Salamov A."/>
            <person name="Andreopoulos B."/>
            <person name="Baker S."/>
            <person name="Barry K."/>
            <person name="Bills G."/>
            <person name="Bluhm B."/>
            <person name="Cannon C."/>
            <person name="Castanera R."/>
            <person name="Culley D."/>
            <person name="Daum C."/>
            <person name="Ezra D."/>
            <person name="Gonzalez J."/>
            <person name="Henrissat B."/>
            <person name="Kuo A."/>
            <person name="Liang C."/>
            <person name="Lipzen A."/>
            <person name="Lutzoni F."/>
            <person name="Magnuson J."/>
            <person name="Mondo S."/>
            <person name="Nolan M."/>
            <person name="Ohm R."/>
            <person name="Pangilinan J."/>
            <person name="Park H.-J."/>
            <person name="Ramirez L."/>
            <person name="Alfaro M."/>
            <person name="Sun H."/>
            <person name="Tritt A."/>
            <person name="Yoshinaga Y."/>
            <person name="Zwiers L.-H."/>
            <person name="Turgeon B."/>
            <person name="Goodwin S."/>
            <person name="Spatafora J."/>
            <person name="Crous P."/>
            <person name="Grigoriev I."/>
        </authorList>
    </citation>
    <scope>NUCLEOTIDE SEQUENCE</scope>
    <source>
        <strain evidence="2">CBS 121410</strain>
    </source>
</reference>
<feature type="region of interest" description="Disordered" evidence="1">
    <location>
        <begin position="275"/>
        <end position="314"/>
    </location>
</feature>
<feature type="compositionally biased region" description="Polar residues" evidence="1">
    <location>
        <begin position="173"/>
        <end position="184"/>
    </location>
</feature>
<evidence type="ECO:0000256" key="1">
    <source>
        <dbReference type="SAM" id="MobiDB-lite"/>
    </source>
</evidence>
<comment type="caution">
    <text evidence="2">The sequence shown here is derived from an EMBL/GenBank/DDBJ whole genome shotgun (WGS) entry which is preliminary data.</text>
</comment>